<dbReference type="Proteomes" id="UP000224080">
    <property type="component" value="Unassembled WGS sequence"/>
</dbReference>
<evidence type="ECO:0000313" key="2">
    <source>
        <dbReference type="EMBL" id="PGG98817.1"/>
    </source>
</evidence>
<feature type="compositionally biased region" description="Basic residues" evidence="1">
    <location>
        <begin position="479"/>
        <end position="488"/>
    </location>
</feature>
<dbReference type="Gene3D" id="3.30.160.20">
    <property type="match status" value="1"/>
</dbReference>
<comment type="caution">
    <text evidence="2">The sequence shown here is derived from an EMBL/GenBank/DDBJ whole genome shotgun (WGS) entry which is preliminary data.</text>
</comment>
<gene>
    <name evidence="2" type="ORF">GX51_06613</name>
</gene>
<feature type="region of interest" description="Disordered" evidence="1">
    <location>
        <begin position="1"/>
        <end position="38"/>
    </location>
</feature>
<name>A0A2B7WQP0_9EURO</name>
<dbReference type="OrthoDB" id="4180887at2759"/>
<dbReference type="AlphaFoldDB" id="A0A2B7WQP0"/>
<reference evidence="2 3" key="1">
    <citation type="submission" date="2017-10" db="EMBL/GenBank/DDBJ databases">
        <title>Comparative genomics in systemic dimorphic fungi from Ajellomycetaceae.</title>
        <authorList>
            <person name="Munoz J.F."/>
            <person name="Mcewen J.G."/>
            <person name="Clay O.K."/>
            <person name="Cuomo C.A."/>
        </authorList>
    </citation>
    <scope>NUCLEOTIDE SEQUENCE [LARGE SCALE GENOMIC DNA]</scope>
    <source>
        <strain evidence="2 3">UAMH130</strain>
    </source>
</reference>
<evidence type="ECO:0000313" key="3">
    <source>
        <dbReference type="Proteomes" id="UP000224080"/>
    </source>
</evidence>
<protein>
    <submittedName>
        <fullName evidence="2">Uncharacterized protein</fullName>
    </submittedName>
</protein>
<dbReference type="CDD" id="cd00048">
    <property type="entry name" value="DSRM_SF"/>
    <property type="match status" value="1"/>
</dbReference>
<accession>A0A2B7WQP0</accession>
<dbReference type="EMBL" id="PDNC01000112">
    <property type="protein sequence ID" value="PGG98817.1"/>
    <property type="molecule type" value="Genomic_DNA"/>
</dbReference>
<sequence length="699" mass="75576">MGSQSAAPLGDFRNLQKNDGLENAPKQDAAEEIHRSQNNASLVSAASFSHRSLEENTPLLDNLLESLVSTNPCVPSYTMNSTSRPRASSSTSMPHNPALECVIPHDSSRASAPPLPLPRQAMGVDGWDARQENVRYMTHSPQAKAGSPTFPNTSSTGFSGLASMQTPSLTGVGGPLGNIGGAGTIARPTYTLPGCPWPQSQTSQDHKPIPEMLESSNVVDGRHSHPESRGRLESELAGDVLAAAAAAAVEQPQLQNLKFGDLDVDSIDLNVAVFYFGVLSVVASLYPHFSYERTAEGNWRASLMYCDAATAVSKGEAYEDKFVAKAETCRSALEGLMEKYSGWALPELPGPKVTLGVWIWTALLQEYCQQNQLGRPTYTEYLHEEGFRYEVEVEGTSCFGANKFYKTATEAIHASAHAALYSLLITGPEIMSLFRGVGFPGGLLMTSITRAMRKRHTGRNRQLSGDLGVPTAPRPAKQVGKKAKKGKKNANGNANLLPIPTTNRRLPTVAVPSSETKNDKISSRDLELMTKQYSYPCERVEKICSLLSMEQPEYDITRLKGQPAGTAALFSAAARFPNDPFFARVGDIGRTKYVGSSQMAKEKCAAQVVGYLMKMVREDEEWEDPGEKVGENIRRWEGMAAACAAAGMSDSGVNRVDSRAGARGVGRGVAGVNRFGSNVGCDFFFELEGSVNIKKEEEE</sequence>
<organism evidence="2 3">
    <name type="scientific">Blastomyces parvus</name>
    <dbReference type="NCBI Taxonomy" id="2060905"/>
    <lineage>
        <taxon>Eukaryota</taxon>
        <taxon>Fungi</taxon>
        <taxon>Dikarya</taxon>
        <taxon>Ascomycota</taxon>
        <taxon>Pezizomycotina</taxon>
        <taxon>Eurotiomycetes</taxon>
        <taxon>Eurotiomycetidae</taxon>
        <taxon>Onygenales</taxon>
        <taxon>Ajellomycetaceae</taxon>
        <taxon>Blastomyces</taxon>
    </lineage>
</organism>
<evidence type="ECO:0000256" key="1">
    <source>
        <dbReference type="SAM" id="MobiDB-lite"/>
    </source>
</evidence>
<keyword evidence="3" id="KW-1185">Reference proteome</keyword>
<dbReference type="SUPFAM" id="SSF54768">
    <property type="entry name" value="dsRNA-binding domain-like"/>
    <property type="match status" value="1"/>
</dbReference>
<proteinExistence type="predicted"/>
<feature type="region of interest" description="Disordered" evidence="1">
    <location>
        <begin position="455"/>
        <end position="499"/>
    </location>
</feature>